<dbReference type="PRINTS" id="PR00081">
    <property type="entry name" value="GDHRDH"/>
</dbReference>
<dbReference type="EMBL" id="JAZHGA010000004">
    <property type="protein sequence ID" value="MEM5339367.1"/>
    <property type="molecule type" value="Genomic_DNA"/>
</dbReference>
<dbReference type="InterPro" id="IPR002347">
    <property type="entry name" value="SDR_fam"/>
</dbReference>
<evidence type="ECO:0000256" key="2">
    <source>
        <dbReference type="ARBA" id="ARBA00023002"/>
    </source>
</evidence>
<sequence>MSATRRVAIVTGGAGGIGRAIAARLQRDGLRVALWDLDARAAREAAAALPDGTAIGVHADVTDEASVAAALRTTLDRFGALHVLINGAGTTGPIAPVAECALDVWQRCIDVNLRSVFLCSRAAVAPMLAAGFGRIVNLASIAGKEGNPSMSAYSAAKAGVIAFTKSMGKELALTPVRVNCIAPAVIETPLLQQMTPDALAASLAKIPMQRPGTADEVANLAAWLASDECSFSCGATFDLSGGRATY</sequence>
<dbReference type="InterPro" id="IPR036291">
    <property type="entry name" value="NAD(P)-bd_dom_sf"/>
</dbReference>
<evidence type="ECO:0000313" key="6">
    <source>
        <dbReference type="Proteomes" id="UP001481677"/>
    </source>
</evidence>
<dbReference type="Proteomes" id="UP000321776">
    <property type="component" value="Unassembled WGS sequence"/>
</dbReference>
<accession>A0A5C6V5Q9</accession>
<dbReference type="GO" id="GO:0030497">
    <property type="term" value="P:fatty acid elongation"/>
    <property type="evidence" value="ECO:0007669"/>
    <property type="project" value="TreeGrafter"/>
</dbReference>
<dbReference type="GO" id="GO:0016616">
    <property type="term" value="F:oxidoreductase activity, acting on the CH-OH group of donors, NAD or NADP as acceptor"/>
    <property type="evidence" value="ECO:0007669"/>
    <property type="project" value="TreeGrafter"/>
</dbReference>
<keyword evidence="2" id="KW-0560">Oxidoreductase</keyword>
<evidence type="ECO:0000313" key="5">
    <source>
        <dbReference type="Proteomes" id="UP000321776"/>
    </source>
</evidence>
<proteinExistence type="inferred from homology"/>
<comment type="caution">
    <text evidence="4">The sequence shown here is derived from an EMBL/GenBank/DDBJ whole genome shotgun (WGS) entry which is preliminary data.</text>
</comment>
<evidence type="ECO:0000256" key="1">
    <source>
        <dbReference type="ARBA" id="ARBA00006484"/>
    </source>
</evidence>
<protein>
    <submittedName>
        <fullName evidence="3">SDR family NAD(P)-dependent oxidoreductase</fullName>
    </submittedName>
    <submittedName>
        <fullName evidence="4">SDR family oxidoreductase</fullName>
    </submittedName>
</protein>
<dbReference type="RefSeq" id="WP_028367357.1">
    <property type="nucleotide sequence ID" value="NZ_JAZHFZ010000004.1"/>
</dbReference>
<dbReference type="Gene3D" id="3.40.50.720">
    <property type="entry name" value="NAD(P)-binding Rossmann-like Domain"/>
    <property type="match status" value="1"/>
</dbReference>
<dbReference type="NCBIfam" id="NF005559">
    <property type="entry name" value="PRK07231.1"/>
    <property type="match status" value="1"/>
</dbReference>
<dbReference type="SUPFAM" id="SSF51735">
    <property type="entry name" value="NAD(P)-binding Rossmann-fold domains"/>
    <property type="match status" value="1"/>
</dbReference>
<dbReference type="FunFam" id="3.40.50.720:FF:000173">
    <property type="entry name" value="3-oxoacyl-[acyl-carrier protein] reductase"/>
    <property type="match status" value="1"/>
</dbReference>
<dbReference type="PANTHER" id="PTHR42760">
    <property type="entry name" value="SHORT-CHAIN DEHYDROGENASES/REDUCTASES FAMILY MEMBER"/>
    <property type="match status" value="1"/>
</dbReference>
<reference evidence="4 5" key="1">
    <citation type="journal article" date="2018" name="Int. J. Syst. Evol. Microbiol.">
        <title>Paraburkholderia azotifigens sp. nov., a nitrogen-fixing bacterium isolated from paddy soil.</title>
        <authorList>
            <person name="Choi G.M."/>
            <person name="Im W.T."/>
        </authorList>
    </citation>
    <scope>NUCLEOTIDE SEQUENCE [LARGE SCALE GENOMIC DNA]</scope>
    <source>
        <strain evidence="4 5">NF 2-5-3</strain>
    </source>
</reference>
<reference evidence="3 6" key="3">
    <citation type="submission" date="2024-01" db="EMBL/GenBank/DDBJ databases">
        <title>The diversity of rhizobia nodulating Mimosa spp. in eleven states of Brazil covering several biomes is determined by host plant, location, and edaphic factors.</title>
        <authorList>
            <person name="Rouws L."/>
            <person name="Barauna A."/>
            <person name="Beukes C."/>
            <person name="De Faria S.M."/>
            <person name="Gross E."/>
            <person name="Dos Reis Junior F.B."/>
            <person name="Simon M."/>
            <person name="Maluk M."/>
            <person name="Odee D.W."/>
            <person name="Kenicer G."/>
            <person name="Young J.P.W."/>
            <person name="Reis V.M."/>
            <person name="Zilli J."/>
            <person name="James E.K."/>
        </authorList>
    </citation>
    <scope>NUCLEOTIDE SEQUENCE [LARGE SCALE GENOMIC DNA]</scope>
    <source>
        <strain evidence="3 6">JPY530</strain>
    </source>
</reference>
<gene>
    <name evidence="4" type="ORF">FRZ40_40705</name>
    <name evidence="3" type="ORF">V4C56_06925</name>
</gene>
<dbReference type="EMBL" id="VOQS01000005">
    <property type="protein sequence ID" value="TXC80582.1"/>
    <property type="molecule type" value="Genomic_DNA"/>
</dbReference>
<dbReference type="PROSITE" id="PS00061">
    <property type="entry name" value="ADH_SHORT"/>
    <property type="match status" value="1"/>
</dbReference>
<dbReference type="PANTHER" id="PTHR42760:SF129">
    <property type="entry name" value="OXIDOREDUCTASE"/>
    <property type="match status" value="1"/>
</dbReference>
<evidence type="ECO:0000313" key="4">
    <source>
        <dbReference type="EMBL" id="TXC80582.1"/>
    </source>
</evidence>
<keyword evidence="6" id="KW-1185">Reference proteome</keyword>
<dbReference type="Pfam" id="PF13561">
    <property type="entry name" value="adh_short_C2"/>
    <property type="match status" value="1"/>
</dbReference>
<name>A0A5C6V5Q9_9BURK</name>
<dbReference type="InterPro" id="IPR020904">
    <property type="entry name" value="Sc_DH/Rdtase_CS"/>
</dbReference>
<dbReference type="PRINTS" id="PR00080">
    <property type="entry name" value="SDRFAMILY"/>
</dbReference>
<dbReference type="AlphaFoldDB" id="A0A5C6V5Q9"/>
<comment type="similarity">
    <text evidence="1">Belongs to the short-chain dehydrogenases/reductases (SDR) family.</text>
</comment>
<evidence type="ECO:0000313" key="3">
    <source>
        <dbReference type="EMBL" id="MEM5339367.1"/>
    </source>
</evidence>
<dbReference type="Proteomes" id="UP001481677">
    <property type="component" value="Unassembled WGS sequence"/>
</dbReference>
<organism evidence="4 5">
    <name type="scientific">Paraburkholderia azotifigens</name>
    <dbReference type="NCBI Taxonomy" id="2057004"/>
    <lineage>
        <taxon>Bacteria</taxon>
        <taxon>Pseudomonadati</taxon>
        <taxon>Pseudomonadota</taxon>
        <taxon>Betaproteobacteria</taxon>
        <taxon>Burkholderiales</taxon>
        <taxon>Burkholderiaceae</taxon>
        <taxon>Paraburkholderia</taxon>
    </lineage>
</organism>
<reference evidence="4" key="2">
    <citation type="submission" date="2019-08" db="EMBL/GenBank/DDBJ databases">
        <authorList>
            <person name="Im W.-T."/>
        </authorList>
    </citation>
    <scope>NUCLEOTIDE SEQUENCE</scope>
    <source>
        <strain evidence="4">NF 2-5-3</strain>
    </source>
</reference>